<sequence length="352" mass="40927">RSLVGWYVISCVIVPLPSTGTKCRSILSRCALIRDMTLYLTVTNKGAPSAHYLGYSYRKKTVKSDGCVVWICKNQQVDRCTATIVTREDHVIRRPIKEHVCGEPDEAKLEMTRRIQDAKQRVRQGLMPVGMVYQDTVQNLQEDQLESNEENIRRALQRHRQKGLEGDERVLRTKWKSLRDNFRQEIKKIPKHTQSEDGSLTSYVPSWAHFPKLTFLTEQMSLRQPYLLNVMEQMEGSNPEVSLEVSDDTSVRLDDTDQPTNGKQTLKRKSTATASNADKRHCNIPTEIVEENFSFYDDNSNHEINDDYHFFMSLLPYFRSLPRPKAMLLRMRMQEMVYKELYSSQPDVKLEN</sequence>
<dbReference type="Gene3D" id="2.20.25.240">
    <property type="match status" value="1"/>
</dbReference>
<feature type="region of interest" description="Disordered" evidence="2">
    <location>
        <begin position="238"/>
        <end position="278"/>
    </location>
</feature>
<dbReference type="Pfam" id="PF02944">
    <property type="entry name" value="BESS"/>
    <property type="match status" value="1"/>
</dbReference>
<dbReference type="Pfam" id="PF10545">
    <property type="entry name" value="MADF_DNA_bdg"/>
    <property type="match status" value="1"/>
</dbReference>
<evidence type="ECO:0000313" key="4">
    <source>
        <dbReference type="EMBL" id="JAS30761.1"/>
    </source>
</evidence>
<evidence type="ECO:0000259" key="3">
    <source>
        <dbReference type="PROSITE" id="PS51031"/>
    </source>
</evidence>
<evidence type="ECO:0000256" key="2">
    <source>
        <dbReference type="SAM" id="MobiDB-lite"/>
    </source>
</evidence>
<feature type="non-terminal residue" evidence="4">
    <location>
        <position position="1"/>
    </location>
</feature>
<dbReference type="PANTHER" id="PTHR12243">
    <property type="entry name" value="MADF DOMAIN TRANSCRIPTION FACTOR"/>
    <property type="match status" value="1"/>
</dbReference>
<dbReference type="InterPro" id="IPR004210">
    <property type="entry name" value="BESS_motif"/>
</dbReference>
<proteinExistence type="predicted"/>
<dbReference type="EMBL" id="GEDC01006537">
    <property type="protein sequence ID" value="JAS30761.1"/>
    <property type="molecule type" value="Transcribed_RNA"/>
</dbReference>
<dbReference type="InterPro" id="IPR006578">
    <property type="entry name" value="MADF-dom"/>
</dbReference>
<dbReference type="PANTHER" id="PTHR12243:SF67">
    <property type="entry name" value="COREPRESSOR OF PANGOLIN, ISOFORM A-RELATED"/>
    <property type="match status" value="1"/>
</dbReference>
<gene>
    <name evidence="4" type="ORF">g.14810</name>
</gene>
<dbReference type="AlphaFoldDB" id="A0A1B6DYM4"/>
<dbReference type="GO" id="GO:0003677">
    <property type="term" value="F:DNA binding"/>
    <property type="evidence" value="ECO:0007669"/>
    <property type="project" value="InterPro"/>
</dbReference>
<evidence type="ECO:0000256" key="1">
    <source>
        <dbReference type="PROSITE-ProRule" id="PRU00371"/>
    </source>
</evidence>
<feature type="domain" description="BESS" evidence="3">
    <location>
        <begin position="304"/>
        <end position="343"/>
    </location>
</feature>
<protein>
    <recommendedName>
        <fullName evidence="3">BESS domain-containing protein</fullName>
    </recommendedName>
</protein>
<dbReference type="GO" id="GO:0005634">
    <property type="term" value="C:nucleus"/>
    <property type="evidence" value="ECO:0007669"/>
    <property type="project" value="UniProtKB-SubCell"/>
</dbReference>
<reference evidence="4" key="1">
    <citation type="submission" date="2015-12" db="EMBL/GenBank/DDBJ databases">
        <title>De novo transcriptome assembly of four potential Pierce s Disease insect vectors from Arizona vineyards.</title>
        <authorList>
            <person name="Tassone E.E."/>
        </authorList>
    </citation>
    <scope>NUCLEOTIDE SEQUENCE</scope>
</reference>
<accession>A0A1B6DYM4</accession>
<dbReference type="PROSITE" id="PS51031">
    <property type="entry name" value="BESS"/>
    <property type="match status" value="1"/>
</dbReference>
<name>A0A1B6DYM4_9HEMI</name>
<dbReference type="InterPro" id="IPR039353">
    <property type="entry name" value="TF_Adf1"/>
</dbReference>
<organism evidence="4">
    <name type="scientific">Clastoptera arizonana</name>
    <name type="common">Arizona spittle bug</name>
    <dbReference type="NCBI Taxonomy" id="38151"/>
    <lineage>
        <taxon>Eukaryota</taxon>
        <taxon>Metazoa</taxon>
        <taxon>Ecdysozoa</taxon>
        <taxon>Arthropoda</taxon>
        <taxon>Hexapoda</taxon>
        <taxon>Insecta</taxon>
        <taxon>Pterygota</taxon>
        <taxon>Neoptera</taxon>
        <taxon>Paraneoptera</taxon>
        <taxon>Hemiptera</taxon>
        <taxon>Auchenorrhyncha</taxon>
        <taxon>Cercopoidea</taxon>
        <taxon>Clastopteridae</taxon>
        <taxon>Clastoptera</taxon>
    </lineage>
</organism>
<keyword evidence="1" id="KW-0539">Nucleus</keyword>
<comment type="subcellular location">
    <subcellularLocation>
        <location evidence="1">Nucleus</location>
    </subcellularLocation>
</comment>